<feature type="non-terminal residue" evidence="3">
    <location>
        <position position="1"/>
    </location>
</feature>
<evidence type="ECO:0000313" key="3">
    <source>
        <dbReference type="EMBL" id="PIR85690.1"/>
    </source>
</evidence>
<name>A0A2H0UH48_9BACT</name>
<feature type="domain" description="Peptidase S74" evidence="2">
    <location>
        <begin position="717"/>
        <end position="811"/>
    </location>
</feature>
<dbReference type="EMBL" id="PFBG01000033">
    <property type="protein sequence ID" value="PIR85690.1"/>
    <property type="molecule type" value="Genomic_DNA"/>
</dbReference>
<dbReference type="InterPro" id="IPR030392">
    <property type="entry name" value="S74_ICA"/>
</dbReference>
<gene>
    <name evidence="3" type="ORF">COU14_02865</name>
</gene>
<dbReference type="Pfam" id="PF13884">
    <property type="entry name" value="Peptidase_S74"/>
    <property type="match status" value="1"/>
</dbReference>
<sequence>FDAQVNATHNSIANSVGGLSDSLAESLSTGLLSVSGNTSLTALSVSGAIAFSSVSGGVLVTDANGVVSTTTIGAANITDNSLDFSKFSNALTVDTTTTFDLDTNSADLNFDNNTFFIDSSTNRVGVGTTSPMHALDVNGVAQFGGLIVQGNATSTGYYYADTITVGNLNGVRVVDGVKYSTIQEAVDDCPSTGCEISVPSAITIASTTIDKSVHITFGRGTYTVTGTITIQNTYGVNIEGAGMSSSNSNGGSTFSWSGADDTPMFVLDDVRDSVFKDFSINANSATPLTTAFYLVNGSGSSVTPTNRTFERIRINGTNGGIGKGIQWALGAGGDSNNSDDTIRSVNVVNYGTAAFSIEHPQSKAHRFYSSNINSGGYGQYGIYVSNGSFSWFGGGGGNNSVTDFYIGAANDVISIEGGNFEGSGRLLETGGPSSAPHSVTITGVRWSDADVNADNVAILYQQRGSLNLIGNLIGAGTNPLEIKVESTGAAYGVAIGNQIKTSLDNPFTGNNAYWTSIANSKGSSSTLLRPFIGGDGLGIGTTSPDSLLHLSQLADDDGLKISGYDNVSSHSIEMFVRSNGTSRLTSSRDWQILSSDSNGGQIASGFSTNVGLMWDAFNQFTFTPEASTRIALSIEGVAAQSADLFNITSFGGSAGDLLTVDNDGSVGIGTTTPIHKLSVAGTVGFSGLTGSSGAGSLCLSSSGEVVYNSGSDSCLPSVRELKHNINELSLSTSTEALLQELNPVSFVYNYDDTDRTRYGFIADEAFLTDKHLVTYDADGEISGLDTNGFLAVIVSAIKDIYAKIAGFAESFTTKSLHTEEFCIGDTCIDENRFRELLEENDTEPTVISTENNSNSNTSTETASTTEEIIQTEEQTDEVEETVEESESKTEEDVEVVNDTEEIEEEVPETEEAEEVVVEDNTEETTVQE</sequence>
<organism evidence="3 4">
    <name type="scientific">Candidatus Kaiserbacteria bacterium CG10_big_fil_rev_8_21_14_0_10_44_10</name>
    <dbReference type="NCBI Taxonomy" id="1974606"/>
    <lineage>
        <taxon>Bacteria</taxon>
        <taxon>Candidatus Kaiseribacteriota</taxon>
    </lineage>
</organism>
<evidence type="ECO:0000259" key="2">
    <source>
        <dbReference type="PROSITE" id="PS51688"/>
    </source>
</evidence>
<evidence type="ECO:0000256" key="1">
    <source>
        <dbReference type="SAM" id="MobiDB-lite"/>
    </source>
</evidence>
<accession>A0A2H0UH48</accession>
<dbReference type="AlphaFoldDB" id="A0A2H0UH48"/>
<feature type="compositionally biased region" description="Acidic residues" evidence="1">
    <location>
        <begin position="891"/>
        <end position="922"/>
    </location>
</feature>
<reference evidence="4" key="1">
    <citation type="submission" date="2017-09" db="EMBL/GenBank/DDBJ databases">
        <title>Depth-based differentiation of microbial function through sediment-hosted aquifers and enrichment of novel symbionts in the deep terrestrial subsurface.</title>
        <authorList>
            <person name="Probst A.J."/>
            <person name="Ladd B."/>
            <person name="Jarett J.K."/>
            <person name="Geller-Mcgrath D.E."/>
            <person name="Sieber C.M.K."/>
            <person name="Emerson J.B."/>
            <person name="Anantharaman K."/>
            <person name="Thomas B.C."/>
            <person name="Malmstrom R."/>
            <person name="Stieglmeier M."/>
            <person name="Klingl A."/>
            <person name="Woyke T."/>
            <person name="Ryan C.M."/>
            <person name="Banfield J.F."/>
        </authorList>
    </citation>
    <scope>NUCLEOTIDE SEQUENCE [LARGE SCALE GENOMIC DNA]</scope>
</reference>
<proteinExistence type="predicted"/>
<comment type="caution">
    <text evidence="3">The sequence shown here is derived from an EMBL/GenBank/DDBJ whole genome shotgun (WGS) entry which is preliminary data.</text>
</comment>
<evidence type="ECO:0000313" key="4">
    <source>
        <dbReference type="Proteomes" id="UP000229612"/>
    </source>
</evidence>
<dbReference type="PROSITE" id="PS51688">
    <property type="entry name" value="ICA"/>
    <property type="match status" value="1"/>
</dbReference>
<feature type="region of interest" description="Disordered" evidence="1">
    <location>
        <begin position="839"/>
        <end position="928"/>
    </location>
</feature>
<dbReference type="Proteomes" id="UP000229612">
    <property type="component" value="Unassembled WGS sequence"/>
</dbReference>
<feature type="compositionally biased region" description="Acidic residues" evidence="1">
    <location>
        <begin position="869"/>
        <end position="884"/>
    </location>
</feature>
<protein>
    <recommendedName>
        <fullName evidence="2">Peptidase S74 domain-containing protein</fullName>
    </recommendedName>
</protein>
<feature type="compositionally biased region" description="Low complexity" evidence="1">
    <location>
        <begin position="845"/>
        <end position="868"/>
    </location>
</feature>